<dbReference type="FunFam" id="1.25.40.10:FF:000348">
    <property type="entry name" value="Pentatricopeptide repeat-containing protein chloroplastic"/>
    <property type="match status" value="1"/>
</dbReference>
<dbReference type="InterPro" id="IPR002885">
    <property type="entry name" value="PPR_rpt"/>
</dbReference>
<dbReference type="AlphaFoldDB" id="A0A9Q0F4R7"/>
<dbReference type="GO" id="GO:0009451">
    <property type="term" value="P:RNA modification"/>
    <property type="evidence" value="ECO:0007669"/>
    <property type="project" value="InterPro"/>
</dbReference>
<dbReference type="PROSITE" id="PS51375">
    <property type="entry name" value="PPR"/>
    <property type="match status" value="3"/>
</dbReference>
<proteinExistence type="predicted"/>
<dbReference type="EMBL" id="JAKUCV010007280">
    <property type="protein sequence ID" value="KAJ4824064.1"/>
    <property type="molecule type" value="Genomic_DNA"/>
</dbReference>
<dbReference type="Pfam" id="PF20431">
    <property type="entry name" value="E_motif"/>
    <property type="match status" value="1"/>
</dbReference>
<dbReference type="GO" id="GO:0003723">
    <property type="term" value="F:RNA binding"/>
    <property type="evidence" value="ECO:0007669"/>
    <property type="project" value="InterPro"/>
</dbReference>
<accession>A0A9Q0F4R7</accession>
<dbReference type="Pfam" id="PF01535">
    <property type="entry name" value="PPR"/>
    <property type="match status" value="3"/>
</dbReference>
<keyword evidence="1" id="KW-0677">Repeat</keyword>
<keyword evidence="4" id="KW-1185">Reference proteome</keyword>
<comment type="caution">
    <text evidence="3">The sequence shown here is derived from an EMBL/GenBank/DDBJ whole genome shotgun (WGS) entry which is preliminary data.</text>
</comment>
<dbReference type="InterPro" id="IPR046960">
    <property type="entry name" value="PPR_At4g14850-like_plant"/>
</dbReference>
<reference evidence="3" key="1">
    <citation type="submission" date="2022-02" db="EMBL/GenBank/DDBJ databases">
        <authorList>
            <person name="Henning P.M."/>
            <person name="McCubbin A.G."/>
            <person name="Shore J.S."/>
        </authorList>
    </citation>
    <scope>NUCLEOTIDE SEQUENCE</scope>
    <source>
        <strain evidence="3">F60SS</strain>
        <tissue evidence="3">Leaves</tissue>
    </source>
</reference>
<evidence type="ECO:0000313" key="3">
    <source>
        <dbReference type="EMBL" id="KAJ4824064.1"/>
    </source>
</evidence>
<evidence type="ECO:0000256" key="2">
    <source>
        <dbReference type="PROSITE-ProRule" id="PRU00708"/>
    </source>
</evidence>
<dbReference type="InterPro" id="IPR011990">
    <property type="entry name" value="TPR-like_helical_dom_sf"/>
</dbReference>
<protein>
    <recommendedName>
        <fullName evidence="5">Pentacotripeptide-repeat region of PRORP domain-containing protein</fullName>
    </recommendedName>
</protein>
<feature type="repeat" description="PPR" evidence="2">
    <location>
        <begin position="120"/>
        <end position="154"/>
    </location>
</feature>
<evidence type="ECO:0008006" key="5">
    <source>
        <dbReference type="Google" id="ProtNLM"/>
    </source>
</evidence>
<sequence length="438" mass="49100">MLLPLPRILNPSRNPVLCFSRAGYNTWAASIKDASSPHKALTIYCHMHRCSIPFDSFSILFTIKSCTPLHDPILIRHLHSHLLKLGFNSHVYVATCLLNAYAVTSFEDASRLFDEMPQRNTITWNTMITGYSRSGDVDKACSLFDEMPERDVGSWSAVITAYVNNGRWDNGLSMFREMMARGEQKPDQVTVGSVLSGCAHMGSAGLLAGKSVHGFVVKNGWEVNVEIGTVLVDMYAKCGFLKNACRLFDLMPERNVMTWTALICGAAQHGYSQEALTFFNLMQEFGVKPNETTFTGVLNACAHTGLVDDGREFFRMIDGCGLEPRIQHYGCMVDLYGKAGLLEEAYAVIRGMKFEPNVVIWGSFLSACKEHKQFEMAERVVEHVLREVRPENDGGVYSLISDLYVLNEKWDDAERIRKLMVSKNVRKARGSSFIRTGE</sequence>
<feature type="repeat" description="PPR" evidence="2">
    <location>
        <begin position="255"/>
        <end position="289"/>
    </location>
</feature>
<dbReference type="OrthoDB" id="185373at2759"/>
<reference evidence="3" key="2">
    <citation type="journal article" date="2023" name="Plants (Basel)">
        <title>Annotation of the Turnera subulata (Passifloraceae) Draft Genome Reveals the S-Locus Evolved after the Divergence of Turneroideae from Passifloroideae in a Stepwise Manner.</title>
        <authorList>
            <person name="Henning P.M."/>
            <person name="Roalson E.H."/>
            <person name="Mir W."/>
            <person name="McCubbin A.G."/>
            <person name="Shore J.S."/>
        </authorList>
    </citation>
    <scope>NUCLEOTIDE SEQUENCE</scope>
    <source>
        <strain evidence="3">F60SS</strain>
    </source>
</reference>
<dbReference type="Proteomes" id="UP001141552">
    <property type="component" value="Unassembled WGS sequence"/>
</dbReference>
<dbReference type="PANTHER" id="PTHR47926">
    <property type="entry name" value="PENTATRICOPEPTIDE REPEAT-CONTAINING PROTEIN"/>
    <property type="match status" value="1"/>
</dbReference>
<evidence type="ECO:0000256" key="1">
    <source>
        <dbReference type="ARBA" id="ARBA00022737"/>
    </source>
</evidence>
<organism evidence="3 4">
    <name type="scientific">Turnera subulata</name>
    <dbReference type="NCBI Taxonomy" id="218843"/>
    <lineage>
        <taxon>Eukaryota</taxon>
        <taxon>Viridiplantae</taxon>
        <taxon>Streptophyta</taxon>
        <taxon>Embryophyta</taxon>
        <taxon>Tracheophyta</taxon>
        <taxon>Spermatophyta</taxon>
        <taxon>Magnoliopsida</taxon>
        <taxon>eudicotyledons</taxon>
        <taxon>Gunneridae</taxon>
        <taxon>Pentapetalae</taxon>
        <taxon>rosids</taxon>
        <taxon>fabids</taxon>
        <taxon>Malpighiales</taxon>
        <taxon>Passifloraceae</taxon>
        <taxon>Turnera</taxon>
    </lineage>
</organism>
<gene>
    <name evidence="3" type="ORF">Tsubulata_000908</name>
</gene>
<dbReference type="NCBIfam" id="TIGR00756">
    <property type="entry name" value="PPR"/>
    <property type="match status" value="3"/>
</dbReference>
<evidence type="ECO:0000313" key="4">
    <source>
        <dbReference type="Proteomes" id="UP001141552"/>
    </source>
</evidence>
<dbReference type="InterPro" id="IPR046848">
    <property type="entry name" value="E_motif"/>
</dbReference>
<dbReference type="PANTHER" id="PTHR47926:SF452">
    <property type="entry name" value="PENTATRICOPEPTIDE REPEAT-CONTAINING PROTEIN"/>
    <property type="match status" value="1"/>
</dbReference>
<dbReference type="FunFam" id="1.25.40.10:FF:000790">
    <property type="entry name" value="Pentatricopeptide repeat-containing protein"/>
    <property type="match status" value="1"/>
</dbReference>
<dbReference type="Pfam" id="PF13041">
    <property type="entry name" value="PPR_2"/>
    <property type="match status" value="1"/>
</dbReference>
<feature type="repeat" description="PPR" evidence="2">
    <location>
        <begin position="290"/>
        <end position="324"/>
    </location>
</feature>
<dbReference type="Gene3D" id="1.25.40.10">
    <property type="entry name" value="Tetratricopeptide repeat domain"/>
    <property type="match status" value="3"/>
</dbReference>
<name>A0A9Q0F4R7_9ROSI</name>